<comment type="caution">
    <text evidence="4">The sequence shown here is derived from an EMBL/GenBank/DDBJ whole genome shotgun (WGS) entry which is preliminary data.</text>
</comment>
<evidence type="ECO:0000313" key="5">
    <source>
        <dbReference type="Proteomes" id="UP000317494"/>
    </source>
</evidence>
<evidence type="ECO:0000256" key="2">
    <source>
        <dbReference type="ARBA" id="ARBA00068021"/>
    </source>
</evidence>
<dbReference type="VEuPathDB" id="FungiDB:SeMB42_g04303"/>
<dbReference type="SUPFAM" id="SSF50156">
    <property type="entry name" value="PDZ domain-like"/>
    <property type="match status" value="1"/>
</dbReference>
<dbReference type="GO" id="GO:0070682">
    <property type="term" value="P:proteasome regulatory particle assembly"/>
    <property type="evidence" value="ECO:0007669"/>
    <property type="project" value="InterPro"/>
</dbReference>
<sequence length="200" mass="21985">MTLPIMTKTEAIAIVKSLDKEKLDRERELAVLEATLTSQNVGMADPLVDRDGFPRADIDVWNVRQVRAQIVRLRNDYQNLLTRIAKALIAVHHAPDENGTNGNVELTGHELTAFAVVNGVAPDSPASVATLKRGDRMLKFGTLTIDSLRNGLQPIGQFVELNEGKPIVILVERDCSQIELTLTPARWPGRGLLGCHILPL</sequence>
<accession>A0A507CZA5</accession>
<protein>
    <recommendedName>
        <fullName evidence="2">Probable 26S proteasome regulatory subunit p27</fullName>
    </recommendedName>
</protein>
<keyword evidence="5" id="KW-1185">Reference proteome</keyword>
<dbReference type="InterPro" id="IPR035269">
    <property type="entry name" value="PSMD9"/>
</dbReference>
<reference evidence="4 5" key="1">
    <citation type="journal article" date="2019" name="Sci. Rep.">
        <title>Comparative genomics of chytrid fungi reveal insights into the obligate biotrophic and pathogenic lifestyle of Synchytrium endobioticum.</title>
        <authorList>
            <person name="van de Vossenberg B.T.L.H."/>
            <person name="Warris S."/>
            <person name="Nguyen H.D.T."/>
            <person name="van Gent-Pelzer M.P.E."/>
            <person name="Joly D.L."/>
            <person name="van de Geest H.C."/>
            <person name="Bonants P.J.M."/>
            <person name="Smith D.S."/>
            <person name="Levesque C.A."/>
            <person name="van der Lee T.A.J."/>
        </authorList>
    </citation>
    <scope>NUCLEOTIDE SEQUENCE [LARGE SCALE GENOMIC DNA]</scope>
    <source>
        <strain evidence="4 5">MB42</strain>
    </source>
</reference>
<dbReference type="Proteomes" id="UP000317494">
    <property type="component" value="Unassembled WGS sequence"/>
</dbReference>
<dbReference type="GO" id="GO:0005737">
    <property type="term" value="C:cytoplasm"/>
    <property type="evidence" value="ECO:0007669"/>
    <property type="project" value="TreeGrafter"/>
</dbReference>
<evidence type="ECO:0000259" key="3">
    <source>
        <dbReference type="Pfam" id="PF18265"/>
    </source>
</evidence>
<dbReference type="Gene3D" id="6.10.140.1710">
    <property type="match status" value="1"/>
</dbReference>
<dbReference type="STRING" id="286115.A0A507CZA5"/>
<proteinExistence type="predicted"/>
<gene>
    <name evidence="4" type="ORF">SeMB42_g04303</name>
</gene>
<evidence type="ECO:0000313" key="4">
    <source>
        <dbReference type="EMBL" id="TPX44493.1"/>
    </source>
</evidence>
<dbReference type="PANTHER" id="PTHR12651:SF1">
    <property type="entry name" value="26S PROTEASOME NON-ATPASE REGULATORY SUBUNIT 9"/>
    <property type="match status" value="1"/>
</dbReference>
<dbReference type="GO" id="GO:0005634">
    <property type="term" value="C:nucleus"/>
    <property type="evidence" value="ECO:0007669"/>
    <property type="project" value="TreeGrafter"/>
</dbReference>
<keyword evidence="1" id="KW-0143">Chaperone</keyword>
<dbReference type="Gene3D" id="2.30.42.10">
    <property type="match status" value="1"/>
</dbReference>
<dbReference type="FunFam" id="2.30.42.10:FF:000107">
    <property type="entry name" value="26S proteasome non-ATPase regulatory subunit 9"/>
    <property type="match status" value="1"/>
</dbReference>
<dbReference type="EMBL" id="QEAN01000171">
    <property type="protein sequence ID" value="TPX44493.1"/>
    <property type="molecule type" value="Genomic_DNA"/>
</dbReference>
<dbReference type="InterPro" id="IPR040815">
    <property type="entry name" value="Nas2_N"/>
</dbReference>
<name>A0A507CZA5_9FUNG</name>
<dbReference type="AlphaFoldDB" id="A0A507CZA5"/>
<organism evidence="4 5">
    <name type="scientific">Synchytrium endobioticum</name>
    <dbReference type="NCBI Taxonomy" id="286115"/>
    <lineage>
        <taxon>Eukaryota</taxon>
        <taxon>Fungi</taxon>
        <taxon>Fungi incertae sedis</taxon>
        <taxon>Chytridiomycota</taxon>
        <taxon>Chytridiomycota incertae sedis</taxon>
        <taxon>Chytridiomycetes</taxon>
        <taxon>Synchytriales</taxon>
        <taxon>Synchytriaceae</taxon>
        <taxon>Synchytrium</taxon>
    </lineage>
</organism>
<dbReference type="Pfam" id="PF18265">
    <property type="entry name" value="Nas2_N"/>
    <property type="match status" value="1"/>
</dbReference>
<feature type="domain" description="Nas2 N-terminal" evidence="3">
    <location>
        <begin position="16"/>
        <end position="92"/>
    </location>
</feature>
<evidence type="ECO:0000256" key="1">
    <source>
        <dbReference type="ARBA" id="ARBA00023186"/>
    </source>
</evidence>
<dbReference type="PANTHER" id="PTHR12651">
    <property type="entry name" value="26S PROTEASOME NON-ATPASE REGULATORY SUBUNIT 9"/>
    <property type="match status" value="1"/>
</dbReference>
<dbReference type="InterPro" id="IPR036034">
    <property type="entry name" value="PDZ_sf"/>
</dbReference>